<evidence type="ECO:0000313" key="6">
    <source>
        <dbReference type="Proteomes" id="UP000639338"/>
    </source>
</evidence>
<dbReference type="CDD" id="cd01428">
    <property type="entry name" value="ADK"/>
    <property type="match status" value="1"/>
</dbReference>
<evidence type="ECO:0000256" key="3">
    <source>
        <dbReference type="ARBA" id="ARBA00022777"/>
    </source>
</evidence>
<dbReference type="GO" id="GO:0019205">
    <property type="term" value="F:nucleobase-containing compound kinase activity"/>
    <property type="evidence" value="ECO:0007669"/>
    <property type="project" value="InterPro"/>
</dbReference>
<dbReference type="PANTHER" id="PTHR23359">
    <property type="entry name" value="NUCLEOTIDE KINASE"/>
    <property type="match status" value="1"/>
</dbReference>
<reference evidence="5 6" key="1">
    <citation type="submission" date="2020-08" db="EMBL/GenBank/DDBJ databases">
        <title>Aphidius gifuensis genome sequencing and assembly.</title>
        <authorList>
            <person name="Du Z."/>
        </authorList>
    </citation>
    <scope>NUCLEOTIDE SEQUENCE [LARGE SCALE GENOMIC DNA]</scope>
    <source>
        <strain evidence="5">YNYX2018</strain>
        <tissue evidence="5">Adults</tissue>
    </source>
</reference>
<name>A0A834XLR9_APHGI</name>
<evidence type="ECO:0000313" key="5">
    <source>
        <dbReference type="EMBL" id="KAF7987715.1"/>
    </source>
</evidence>
<dbReference type="InterPro" id="IPR033690">
    <property type="entry name" value="Adenylat_kinase_CS"/>
</dbReference>
<dbReference type="PROSITE" id="PS00113">
    <property type="entry name" value="ADENYLATE_KINASE"/>
    <property type="match status" value="1"/>
</dbReference>
<dbReference type="Gene3D" id="3.40.50.300">
    <property type="entry name" value="P-loop containing nucleotide triphosphate hydrolases"/>
    <property type="match status" value="1"/>
</dbReference>
<evidence type="ECO:0000256" key="4">
    <source>
        <dbReference type="RuleBase" id="RU003330"/>
    </source>
</evidence>
<sequence length="188" mass="20596">MKTVWVIGGPGCGKGTQCDKIIAKYGLVHLSSGDLLREEVASGSSRGSTLQELMSKGLFVPTDVVLTLIKERMEKAKADGTTTGFLIDGYPRELDQGIQFEKNVCPADLILFFDVSSETMKKRLLGRAASSGRADDNEETIVKRIEIFNLKNGEIVNHYNDKVVRINAEGNIDDIFAEVSKALDSLLK</sequence>
<dbReference type="Proteomes" id="UP000639338">
    <property type="component" value="Unassembled WGS sequence"/>
</dbReference>
<dbReference type="EMBL" id="JACMRX010000006">
    <property type="protein sequence ID" value="KAF7987715.1"/>
    <property type="molecule type" value="Genomic_DNA"/>
</dbReference>
<gene>
    <name evidence="5" type="ORF">HCN44_003578</name>
</gene>
<dbReference type="AlphaFoldDB" id="A0A834XLR9"/>
<dbReference type="Pfam" id="PF00406">
    <property type="entry name" value="ADK"/>
    <property type="match status" value="1"/>
</dbReference>
<organism evidence="5 6">
    <name type="scientific">Aphidius gifuensis</name>
    <name type="common">Parasitoid wasp</name>
    <dbReference type="NCBI Taxonomy" id="684658"/>
    <lineage>
        <taxon>Eukaryota</taxon>
        <taxon>Metazoa</taxon>
        <taxon>Ecdysozoa</taxon>
        <taxon>Arthropoda</taxon>
        <taxon>Hexapoda</taxon>
        <taxon>Insecta</taxon>
        <taxon>Pterygota</taxon>
        <taxon>Neoptera</taxon>
        <taxon>Endopterygota</taxon>
        <taxon>Hymenoptera</taxon>
        <taxon>Apocrita</taxon>
        <taxon>Ichneumonoidea</taxon>
        <taxon>Braconidae</taxon>
        <taxon>Aphidiinae</taxon>
        <taxon>Aphidius</taxon>
    </lineage>
</organism>
<accession>A0A834XLR9</accession>
<dbReference type="SUPFAM" id="SSF52540">
    <property type="entry name" value="P-loop containing nucleoside triphosphate hydrolases"/>
    <property type="match status" value="1"/>
</dbReference>
<keyword evidence="1 4" id="KW-0808">Transferase</keyword>
<protein>
    <recommendedName>
        <fullName evidence="7">Adenylate kinase</fullName>
    </recommendedName>
</protein>
<keyword evidence="2" id="KW-0547">Nucleotide-binding</keyword>
<keyword evidence="3 4" id="KW-0418">Kinase</keyword>
<comment type="caution">
    <text evidence="5">The sequence shown here is derived from an EMBL/GenBank/DDBJ whole genome shotgun (WGS) entry which is preliminary data.</text>
</comment>
<evidence type="ECO:0000256" key="2">
    <source>
        <dbReference type="ARBA" id="ARBA00022741"/>
    </source>
</evidence>
<evidence type="ECO:0000256" key="1">
    <source>
        <dbReference type="ARBA" id="ARBA00022679"/>
    </source>
</evidence>
<dbReference type="PRINTS" id="PR00094">
    <property type="entry name" value="ADENYLTKNASE"/>
</dbReference>
<keyword evidence="6" id="KW-1185">Reference proteome</keyword>
<proteinExistence type="inferred from homology"/>
<comment type="similarity">
    <text evidence="4">Belongs to the adenylate kinase family.</text>
</comment>
<dbReference type="GO" id="GO:0005524">
    <property type="term" value="F:ATP binding"/>
    <property type="evidence" value="ECO:0007669"/>
    <property type="project" value="InterPro"/>
</dbReference>
<evidence type="ECO:0008006" key="7">
    <source>
        <dbReference type="Google" id="ProtNLM"/>
    </source>
</evidence>
<dbReference type="InterPro" id="IPR000850">
    <property type="entry name" value="Adenylat/UMP-CMP_kin"/>
</dbReference>
<dbReference type="GO" id="GO:0006139">
    <property type="term" value="P:nucleobase-containing compound metabolic process"/>
    <property type="evidence" value="ECO:0007669"/>
    <property type="project" value="InterPro"/>
</dbReference>
<dbReference type="HAMAP" id="MF_00235">
    <property type="entry name" value="Adenylate_kinase_Adk"/>
    <property type="match status" value="1"/>
</dbReference>
<dbReference type="OrthoDB" id="442176at2759"/>
<dbReference type="InterPro" id="IPR027417">
    <property type="entry name" value="P-loop_NTPase"/>
</dbReference>